<dbReference type="EMBL" id="LAZR01007374">
    <property type="protein sequence ID" value="KKM85671.1"/>
    <property type="molecule type" value="Genomic_DNA"/>
</dbReference>
<sequence>MTALGEITKDNALRAMIDREGPAYDEAVKKSNFEFGIGALGSTFGIPAKAYPEGEFLQASLADDYQNAWKMYNEGNDEALKNFNRLHPEYETRLALWKPPEERLKRFLTDNMWDIWNDLPSLTKWELKDQLGENFVNKMEPPYADESITLDELQGWLKLMGGDPPGTLNSEPAPLDLADPEVAWRVQVFYDTKWTYFPKDMGISEMQEEYFALSDKKAKKAYRDSHPEMLSYWDWRRDWMHRNPETVPYLTERDFEFNYSSPQAEQRAAQPQPWLTWDEWTQFIGPNMANLMEDHFVRGYDIPPTFQDKAEEMGQQLGIGFEEMLGLMRESILGQETPPQIEQQSIT</sequence>
<name>A0A0F9LEJ6_9ZZZZ</name>
<accession>A0A0F9LEJ6</accession>
<gene>
    <name evidence="1" type="ORF">LCGC14_1286730</name>
</gene>
<protein>
    <submittedName>
        <fullName evidence="1">Uncharacterized protein</fullName>
    </submittedName>
</protein>
<proteinExistence type="predicted"/>
<evidence type="ECO:0000313" key="1">
    <source>
        <dbReference type="EMBL" id="KKM85671.1"/>
    </source>
</evidence>
<comment type="caution">
    <text evidence="1">The sequence shown here is derived from an EMBL/GenBank/DDBJ whole genome shotgun (WGS) entry which is preliminary data.</text>
</comment>
<reference evidence="1" key="1">
    <citation type="journal article" date="2015" name="Nature">
        <title>Complex archaea that bridge the gap between prokaryotes and eukaryotes.</title>
        <authorList>
            <person name="Spang A."/>
            <person name="Saw J.H."/>
            <person name="Jorgensen S.L."/>
            <person name="Zaremba-Niedzwiedzka K."/>
            <person name="Martijn J."/>
            <person name="Lind A.E."/>
            <person name="van Eijk R."/>
            <person name="Schleper C."/>
            <person name="Guy L."/>
            <person name="Ettema T.J."/>
        </authorList>
    </citation>
    <scope>NUCLEOTIDE SEQUENCE</scope>
</reference>
<dbReference type="AlphaFoldDB" id="A0A0F9LEJ6"/>
<feature type="non-terminal residue" evidence="1">
    <location>
        <position position="347"/>
    </location>
</feature>
<organism evidence="1">
    <name type="scientific">marine sediment metagenome</name>
    <dbReference type="NCBI Taxonomy" id="412755"/>
    <lineage>
        <taxon>unclassified sequences</taxon>
        <taxon>metagenomes</taxon>
        <taxon>ecological metagenomes</taxon>
    </lineage>
</organism>